<feature type="domain" description="Type II secretion system protein GspF" evidence="8">
    <location>
        <begin position="213"/>
        <end position="328"/>
    </location>
</feature>
<keyword evidence="4 7" id="KW-0812">Transmembrane</keyword>
<dbReference type="InterPro" id="IPR003004">
    <property type="entry name" value="GspF/PilC"/>
</dbReference>
<evidence type="ECO:0000256" key="4">
    <source>
        <dbReference type="ARBA" id="ARBA00022692"/>
    </source>
</evidence>
<sequence length="346" mass="38735">MANISWPLRKKFYEQASTQIENGLGLTKVLGDFRDRLIRRGRKKAGEAFQQVYRHVEDGKTLTEAMGRKITDLERTVISAGEKAGSIPQSMRLVLDVREMTSRMINQLRSSFFAPTVYMIAMYLVLFIIGDYIVPQFTAAVPVKKWTGWAFTMYQMGDLATSWKTPIVFGGIAVYAGWAMWASSRWTGAGRTFCDQKIFPFTTYREVAGFSWLLSFGALLQAGVADTVALKGQIQKSSPWLASRLRPILHELEDGRDLATAMRKSGYGFPSPELIDDISAYVGFPNFPEMIEKVSRQYAKTLEKQLVARGAIISFFFSMVMFGAMIVLQLGANSISTILTSNMSHG</sequence>
<organism evidence="9 10">
    <name type="scientific">Paraburkholderia polaris</name>
    <dbReference type="NCBI Taxonomy" id="2728848"/>
    <lineage>
        <taxon>Bacteria</taxon>
        <taxon>Pseudomonadati</taxon>
        <taxon>Pseudomonadota</taxon>
        <taxon>Betaproteobacteria</taxon>
        <taxon>Burkholderiales</taxon>
        <taxon>Burkholderiaceae</taxon>
        <taxon>Paraburkholderia</taxon>
    </lineage>
</organism>
<keyword evidence="6 7" id="KW-0472">Membrane</keyword>
<evidence type="ECO:0000259" key="8">
    <source>
        <dbReference type="Pfam" id="PF00482"/>
    </source>
</evidence>
<feature type="transmembrane region" description="Helical" evidence="7">
    <location>
        <begin position="163"/>
        <end position="181"/>
    </location>
</feature>
<dbReference type="Pfam" id="PF00482">
    <property type="entry name" value="T2SSF"/>
    <property type="match status" value="2"/>
</dbReference>
<keyword evidence="10" id="KW-1185">Reference proteome</keyword>
<evidence type="ECO:0000256" key="7">
    <source>
        <dbReference type="SAM" id="Phobius"/>
    </source>
</evidence>
<dbReference type="PANTHER" id="PTHR30012">
    <property type="entry name" value="GENERAL SECRETION PATHWAY PROTEIN"/>
    <property type="match status" value="1"/>
</dbReference>
<evidence type="ECO:0000313" key="9">
    <source>
        <dbReference type="EMBL" id="NMM03155.1"/>
    </source>
</evidence>
<dbReference type="InterPro" id="IPR042094">
    <property type="entry name" value="T2SS_GspF_sf"/>
</dbReference>
<evidence type="ECO:0000256" key="3">
    <source>
        <dbReference type="ARBA" id="ARBA00022475"/>
    </source>
</evidence>
<evidence type="ECO:0000256" key="5">
    <source>
        <dbReference type="ARBA" id="ARBA00022989"/>
    </source>
</evidence>
<reference evidence="9 10" key="1">
    <citation type="submission" date="2020-04" db="EMBL/GenBank/DDBJ databases">
        <title>Paraburkholderia sp. RP-4-7 isolated from soil.</title>
        <authorList>
            <person name="Dahal R.H."/>
        </authorList>
    </citation>
    <scope>NUCLEOTIDE SEQUENCE [LARGE SCALE GENOMIC DNA]</scope>
    <source>
        <strain evidence="9 10">RP-4-7</strain>
    </source>
</reference>
<dbReference type="AlphaFoldDB" id="A0A848IT51"/>
<dbReference type="Proteomes" id="UP000544134">
    <property type="component" value="Unassembled WGS sequence"/>
</dbReference>
<feature type="transmembrane region" description="Helical" evidence="7">
    <location>
        <begin position="112"/>
        <end position="134"/>
    </location>
</feature>
<feature type="domain" description="Type II secretion system protein GspF" evidence="8">
    <location>
        <begin position="12"/>
        <end position="134"/>
    </location>
</feature>
<accession>A0A848IT51</accession>
<keyword evidence="3" id="KW-1003">Cell membrane</keyword>
<comment type="similarity">
    <text evidence="2">Belongs to the GSP F family.</text>
</comment>
<dbReference type="InterPro" id="IPR018076">
    <property type="entry name" value="T2SS_GspF_dom"/>
</dbReference>
<evidence type="ECO:0000313" key="10">
    <source>
        <dbReference type="Proteomes" id="UP000544134"/>
    </source>
</evidence>
<protein>
    <submittedName>
        <fullName evidence="9">Type II secretion system protein</fullName>
    </submittedName>
</protein>
<name>A0A848IT51_9BURK</name>
<proteinExistence type="inferred from homology"/>
<evidence type="ECO:0000256" key="1">
    <source>
        <dbReference type="ARBA" id="ARBA00004651"/>
    </source>
</evidence>
<evidence type="ECO:0000256" key="2">
    <source>
        <dbReference type="ARBA" id="ARBA00005745"/>
    </source>
</evidence>
<keyword evidence="5 7" id="KW-1133">Transmembrane helix</keyword>
<dbReference type="GO" id="GO:0005886">
    <property type="term" value="C:plasma membrane"/>
    <property type="evidence" value="ECO:0007669"/>
    <property type="project" value="UniProtKB-SubCell"/>
</dbReference>
<feature type="transmembrane region" description="Helical" evidence="7">
    <location>
        <begin position="306"/>
        <end position="332"/>
    </location>
</feature>
<comment type="subcellular location">
    <subcellularLocation>
        <location evidence="1">Cell membrane</location>
        <topology evidence="1">Multi-pass membrane protein</topology>
    </subcellularLocation>
</comment>
<gene>
    <name evidence="9" type="ORF">HHL24_35285</name>
</gene>
<dbReference type="RefSeq" id="WP_169489907.1">
    <property type="nucleotide sequence ID" value="NZ_JABBGJ010000049.1"/>
</dbReference>
<dbReference type="PANTHER" id="PTHR30012:SF0">
    <property type="entry name" value="TYPE II SECRETION SYSTEM PROTEIN F-RELATED"/>
    <property type="match status" value="1"/>
</dbReference>
<dbReference type="EMBL" id="JABBGJ010000049">
    <property type="protein sequence ID" value="NMM03155.1"/>
    <property type="molecule type" value="Genomic_DNA"/>
</dbReference>
<dbReference type="Gene3D" id="1.20.81.30">
    <property type="entry name" value="Type II secretion system (T2SS), domain F"/>
    <property type="match status" value="2"/>
</dbReference>
<comment type="caution">
    <text evidence="9">The sequence shown here is derived from an EMBL/GenBank/DDBJ whole genome shotgun (WGS) entry which is preliminary data.</text>
</comment>
<evidence type="ECO:0000256" key="6">
    <source>
        <dbReference type="ARBA" id="ARBA00023136"/>
    </source>
</evidence>